<dbReference type="AlphaFoldDB" id="A0A517QQU5"/>
<accession>A0A517QQU5</accession>
<evidence type="ECO:0000313" key="3">
    <source>
        <dbReference type="Proteomes" id="UP000315724"/>
    </source>
</evidence>
<sequence>MIELTRKQIHLIRSTIRQALGITSARRAPIVTFRATPVGLLIQSFSDNIAVEHRIEGDFRPSVITLPYEALQACEGKRNDQVCIQRDGDTITVQWLDGGIPQTAQYNHAEPVEVPEAPTELTGIDREFIPAMAEAVATTDNESSRFALSCVRLRGSDGQIAATDGRQALMYSGFSFPWNDDVLVPATKAFSSKAFSYAADVMIGQSDDWVSVQADSWTLYLKIEKEARFPNVDDHVPAVDAATSTMILADTDADFLTQASRKLPAASEFNAPVTVDLNGSVAIRSKSADQDVGTELVLCNSQRSGVELRFNTNRDYLRRAASLGFRQIYLQTAESPAFCRDDRRSYIWALLGKDGAIAPDAQLTRIESPCDSPKRLTQRRTTIPMPDTKRPTSPRSHAEKPASVLAKAEALRDSLSQALTDTRELISAIKAKRKQNRLVETTLRSLKQLENIGA</sequence>
<protein>
    <recommendedName>
        <fullName evidence="4">DNA polymerase III subunit beta</fullName>
    </recommendedName>
</protein>
<dbReference type="RefSeq" id="WP_145201145.1">
    <property type="nucleotide sequence ID" value="NZ_CP036267.1"/>
</dbReference>
<dbReference type="Proteomes" id="UP000315724">
    <property type="component" value="Chromosome"/>
</dbReference>
<evidence type="ECO:0000313" key="2">
    <source>
        <dbReference type="EMBL" id="QDT33968.1"/>
    </source>
</evidence>
<evidence type="ECO:0000256" key="1">
    <source>
        <dbReference type="SAM" id="MobiDB-lite"/>
    </source>
</evidence>
<dbReference type="OrthoDB" id="215904at2"/>
<dbReference type="KEGG" id="tpol:Mal48_32250"/>
<keyword evidence="3" id="KW-1185">Reference proteome</keyword>
<dbReference type="EMBL" id="CP036267">
    <property type="protein sequence ID" value="QDT33968.1"/>
    <property type="molecule type" value="Genomic_DNA"/>
</dbReference>
<reference evidence="2 3" key="1">
    <citation type="submission" date="2019-02" db="EMBL/GenBank/DDBJ databases">
        <title>Deep-cultivation of Planctomycetes and their phenomic and genomic characterization uncovers novel biology.</title>
        <authorList>
            <person name="Wiegand S."/>
            <person name="Jogler M."/>
            <person name="Boedeker C."/>
            <person name="Pinto D."/>
            <person name="Vollmers J."/>
            <person name="Rivas-Marin E."/>
            <person name="Kohn T."/>
            <person name="Peeters S.H."/>
            <person name="Heuer A."/>
            <person name="Rast P."/>
            <person name="Oberbeckmann S."/>
            <person name="Bunk B."/>
            <person name="Jeske O."/>
            <person name="Meyerdierks A."/>
            <person name="Storesund J.E."/>
            <person name="Kallscheuer N."/>
            <person name="Luecker S."/>
            <person name="Lage O.M."/>
            <person name="Pohl T."/>
            <person name="Merkel B.J."/>
            <person name="Hornburger P."/>
            <person name="Mueller R.-W."/>
            <person name="Bruemmer F."/>
            <person name="Labrenz M."/>
            <person name="Spormann A.M."/>
            <person name="Op den Camp H."/>
            <person name="Overmann J."/>
            <person name="Amann R."/>
            <person name="Jetten M.S.M."/>
            <person name="Mascher T."/>
            <person name="Medema M.H."/>
            <person name="Devos D.P."/>
            <person name="Kaster A.-K."/>
            <person name="Ovreas L."/>
            <person name="Rohde M."/>
            <person name="Galperin M.Y."/>
            <person name="Jogler C."/>
        </authorList>
    </citation>
    <scope>NUCLEOTIDE SEQUENCE [LARGE SCALE GENOMIC DNA]</scope>
    <source>
        <strain evidence="2 3">Mal48</strain>
    </source>
</reference>
<gene>
    <name evidence="2" type="ORF">Mal48_32250</name>
</gene>
<name>A0A517QQU5_9PLAN</name>
<organism evidence="2 3">
    <name type="scientific">Thalassoglobus polymorphus</name>
    <dbReference type="NCBI Taxonomy" id="2527994"/>
    <lineage>
        <taxon>Bacteria</taxon>
        <taxon>Pseudomonadati</taxon>
        <taxon>Planctomycetota</taxon>
        <taxon>Planctomycetia</taxon>
        <taxon>Planctomycetales</taxon>
        <taxon>Planctomycetaceae</taxon>
        <taxon>Thalassoglobus</taxon>
    </lineage>
</organism>
<feature type="region of interest" description="Disordered" evidence="1">
    <location>
        <begin position="367"/>
        <end position="402"/>
    </location>
</feature>
<evidence type="ECO:0008006" key="4">
    <source>
        <dbReference type="Google" id="ProtNLM"/>
    </source>
</evidence>
<proteinExistence type="predicted"/>